<dbReference type="Pfam" id="PF01551">
    <property type="entry name" value="Peptidase_M23"/>
    <property type="match status" value="1"/>
</dbReference>
<evidence type="ECO:0000256" key="1">
    <source>
        <dbReference type="SAM" id="MobiDB-lite"/>
    </source>
</evidence>
<dbReference type="InterPro" id="IPR011055">
    <property type="entry name" value="Dup_hybrid_motif"/>
</dbReference>
<evidence type="ECO:0000259" key="3">
    <source>
        <dbReference type="Pfam" id="PF01551"/>
    </source>
</evidence>
<dbReference type="InterPro" id="IPR050570">
    <property type="entry name" value="Cell_wall_metabolism_enzyme"/>
</dbReference>
<proteinExistence type="predicted"/>
<sequence length="254" mass="27872">MDKDIKKIRKSIEQRKKVRGVNPGTGSSKQLFSPFPETEEKHGYYPVFTGTGESNGKSNGAAGIAVKGILSVMLFFGTAIVWQTDSDILQKPKEWTSQVLTDEFPFAKVNVWYKETFGQPLSLSPSSTAQMDQNQEIALPVTGNITETFQVNGTGIMISPGETANVSAIREGVVIFSGNDRETNKTVTVQHSDGSVSNYGNLSSIDVHLYQFISGNQRIGSFVPNAENETVYFSITKDNDYIDPVQVIQVDESN</sequence>
<evidence type="ECO:0000313" key="5">
    <source>
        <dbReference type="Proteomes" id="UP001595772"/>
    </source>
</evidence>
<accession>A0ABV8GUT2</accession>
<keyword evidence="5" id="KW-1185">Reference proteome</keyword>
<dbReference type="InterPro" id="IPR016047">
    <property type="entry name" value="M23ase_b-sheet_dom"/>
</dbReference>
<keyword evidence="2" id="KW-0812">Transmembrane</keyword>
<dbReference type="RefSeq" id="WP_379495148.1">
    <property type="nucleotide sequence ID" value="NZ_JBHSAO010000001.1"/>
</dbReference>
<dbReference type="SUPFAM" id="SSF51261">
    <property type="entry name" value="Duplicated hybrid motif"/>
    <property type="match status" value="1"/>
</dbReference>
<dbReference type="PANTHER" id="PTHR21666">
    <property type="entry name" value="PEPTIDASE-RELATED"/>
    <property type="match status" value="1"/>
</dbReference>
<reference evidence="5" key="1">
    <citation type="journal article" date="2019" name="Int. J. Syst. Evol. Microbiol.">
        <title>The Global Catalogue of Microorganisms (GCM) 10K type strain sequencing project: providing services to taxonomists for standard genome sequencing and annotation.</title>
        <authorList>
            <consortium name="The Broad Institute Genomics Platform"/>
            <consortium name="The Broad Institute Genome Sequencing Center for Infectious Disease"/>
            <person name="Wu L."/>
            <person name="Ma J."/>
        </authorList>
    </citation>
    <scope>NUCLEOTIDE SEQUENCE [LARGE SCALE GENOMIC DNA]</scope>
    <source>
        <strain evidence="5">IBRC-M 10703</strain>
    </source>
</reference>
<evidence type="ECO:0000256" key="2">
    <source>
        <dbReference type="SAM" id="Phobius"/>
    </source>
</evidence>
<protein>
    <submittedName>
        <fullName evidence="4">Peptidoglycan DD-metalloendopeptidase family protein</fullName>
    </submittedName>
</protein>
<gene>
    <name evidence="4" type="ORF">ACFOUV_02290</name>
</gene>
<comment type="caution">
    <text evidence="4">The sequence shown here is derived from an EMBL/GenBank/DDBJ whole genome shotgun (WGS) entry which is preliminary data.</text>
</comment>
<dbReference type="Proteomes" id="UP001595772">
    <property type="component" value="Unassembled WGS sequence"/>
</dbReference>
<dbReference type="CDD" id="cd12797">
    <property type="entry name" value="M23_peptidase"/>
    <property type="match status" value="1"/>
</dbReference>
<feature type="compositionally biased region" description="Basic and acidic residues" evidence="1">
    <location>
        <begin position="1"/>
        <end position="15"/>
    </location>
</feature>
<dbReference type="PANTHER" id="PTHR21666:SF274">
    <property type="entry name" value="STAGE IV SPORULATION PROTEIN FA"/>
    <property type="match status" value="1"/>
</dbReference>
<keyword evidence="2" id="KW-1133">Transmembrane helix</keyword>
<feature type="region of interest" description="Disordered" evidence="1">
    <location>
        <begin position="1"/>
        <end position="33"/>
    </location>
</feature>
<evidence type="ECO:0000313" key="4">
    <source>
        <dbReference type="EMBL" id="MFC4022646.1"/>
    </source>
</evidence>
<feature type="domain" description="M23ase beta-sheet core" evidence="3">
    <location>
        <begin position="154"/>
        <end position="244"/>
    </location>
</feature>
<name>A0ABV8GUT2_9BACI</name>
<keyword evidence="2" id="KW-0472">Membrane</keyword>
<dbReference type="EMBL" id="JBHSAO010000001">
    <property type="protein sequence ID" value="MFC4022646.1"/>
    <property type="molecule type" value="Genomic_DNA"/>
</dbReference>
<feature type="transmembrane region" description="Helical" evidence="2">
    <location>
        <begin position="64"/>
        <end position="82"/>
    </location>
</feature>
<organism evidence="4 5">
    <name type="scientific">Oceanobacillus longus</name>
    <dbReference type="NCBI Taxonomy" id="930120"/>
    <lineage>
        <taxon>Bacteria</taxon>
        <taxon>Bacillati</taxon>
        <taxon>Bacillota</taxon>
        <taxon>Bacilli</taxon>
        <taxon>Bacillales</taxon>
        <taxon>Bacillaceae</taxon>
        <taxon>Oceanobacillus</taxon>
    </lineage>
</organism>
<dbReference type="Gene3D" id="2.70.70.10">
    <property type="entry name" value="Glucose Permease (Domain IIA)"/>
    <property type="match status" value="1"/>
</dbReference>